<name>A0A6V7T628_PLAVN</name>
<feature type="domain" description="S5 DRBM" evidence="3">
    <location>
        <begin position="105"/>
        <end position="168"/>
    </location>
</feature>
<dbReference type="AlphaFoldDB" id="A0A6V7T628"/>
<feature type="transmembrane region" description="Helical" evidence="2">
    <location>
        <begin position="16"/>
        <end position="37"/>
    </location>
</feature>
<proteinExistence type="predicted"/>
<evidence type="ECO:0000256" key="2">
    <source>
        <dbReference type="SAM" id="Phobius"/>
    </source>
</evidence>
<gene>
    <name evidence="4" type="ORF">PVLDE_API_0100210</name>
</gene>
<dbReference type="InterPro" id="IPR013810">
    <property type="entry name" value="Ribosomal_uS5_N"/>
</dbReference>
<dbReference type="SUPFAM" id="SSF54768">
    <property type="entry name" value="dsRNA-binding domain-like"/>
    <property type="match status" value="1"/>
</dbReference>
<feature type="transmembrane region" description="Helical" evidence="2">
    <location>
        <begin position="49"/>
        <end position="67"/>
    </location>
</feature>
<keyword evidence="1" id="KW-0687">Ribonucleoprotein</keyword>
<evidence type="ECO:0000313" key="4">
    <source>
        <dbReference type="EMBL" id="CAD2107710.1"/>
    </source>
</evidence>
<evidence type="ECO:0000313" key="5">
    <source>
        <dbReference type="Proteomes" id="UP000515308"/>
    </source>
</evidence>
<geneLocation type="apicoplast" evidence="4"/>
<dbReference type="GO" id="GO:0003723">
    <property type="term" value="F:RNA binding"/>
    <property type="evidence" value="ECO:0007669"/>
    <property type="project" value="InterPro"/>
</dbReference>
<feature type="transmembrane region" description="Helical" evidence="2">
    <location>
        <begin position="73"/>
        <end position="91"/>
    </location>
</feature>
<keyword evidence="2" id="KW-0472">Membrane</keyword>
<dbReference type="Proteomes" id="UP000515308">
    <property type="component" value="Apicoplast PVLDE_API"/>
</dbReference>
<dbReference type="GO" id="GO:0005840">
    <property type="term" value="C:ribosome"/>
    <property type="evidence" value="ECO:0007669"/>
    <property type="project" value="UniProtKB-KW"/>
</dbReference>
<keyword evidence="4" id="KW-0933">Apicoplast</keyword>
<dbReference type="Pfam" id="PF00333">
    <property type="entry name" value="Ribosomal_S5"/>
    <property type="match status" value="1"/>
</dbReference>
<dbReference type="GO" id="GO:0003735">
    <property type="term" value="F:structural constituent of ribosome"/>
    <property type="evidence" value="ECO:0007669"/>
    <property type="project" value="UniProtKB-UniRule"/>
</dbReference>
<evidence type="ECO:0000256" key="1">
    <source>
        <dbReference type="PROSITE-ProRule" id="PRU00268"/>
    </source>
</evidence>
<keyword evidence="1 4" id="KW-0689">Ribosomal protein</keyword>
<dbReference type="GO" id="GO:1990904">
    <property type="term" value="C:ribonucleoprotein complex"/>
    <property type="evidence" value="ECO:0007669"/>
    <property type="project" value="UniProtKB-UniRule"/>
</dbReference>
<dbReference type="VEuPathDB" id="PlasmoDB:PVLDE_API_0100210"/>
<sequence>MKNILYNKKFYNNKNIYILYYILIIFKSIFIILNFKIKYNFNYFLYNKIYNLIIIYIKLYYILNNIYDYNYNYYIYNMNYIYFYIYKYNCLNNKINIIYNNNINIIEKIIDIKKISYTIKKGRIKRYKVILLTGNKQGWVGIGIGKHINLNKAILSSKINSLNNIYYFKYSMLNMYKLKYIYINYSNIFLKLQFKICNYLNIRFLLFKYLFECLGYLNCKIIIYHNIIINKYNLLNKILLILFNLL</sequence>
<keyword evidence="4" id="KW-0934">Plastid</keyword>
<dbReference type="GO" id="GO:0006412">
    <property type="term" value="P:translation"/>
    <property type="evidence" value="ECO:0007669"/>
    <property type="project" value="InterPro"/>
</dbReference>
<keyword evidence="2" id="KW-0812">Transmembrane</keyword>
<reference evidence="4 5" key="1">
    <citation type="submission" date="2020-08" db="EMBL/GenBank/DDBJ databases">
        <authorList>
            <person name="Ramaprasad A."/>
        </authorList>
    </citation>
    <scope>NUCLEOTIDE SEQUENCE [LARGE SCALE GENOMIC DNA]</scope>
</reference>
<evidence type="ECO:0000259" key="3">
    <source>
        <dbReference type="PROSITE" id="PS50881"/>
    </source>
</evidence>
<keyword evidence="2" id="KW-1133">Transmembrane helix</keyword>
<protein>
    <submittedName>
        <fullName evidence="4">Apicoplast ribosomal protein S5</fullName>
    </submittedName>
</protein>
<dbReference type="PROSITE" id="PS50881">
    <property type="entry name" value="S5_DSRBD"/>
    <property type="match status" value="1"/>
</dbReference>
<dbReference type="EMBL" id="LR865377">
    <property type="protein sequence ID" value="CAD2107710.1"/>
    <property type="molecule type" value="Genomic_DNA"/>
</dbReference>
<accession>A0A6V7T628</accession>
<organism evidence="4 5">
    <name type="scientific">Plasmodium vinckei lentum</name>
    <dbReference type="NCBI Taxonomy" id="138297"/>
    <lineage>
        <taxon>Eukaryota</taxon>
        <taxon>Sar</taxon>
        <taxon>Alveolata</taxon>
        <taxon>Apicomplexa</taxon>
        <taxon>Aconoidasida</taxon>
        <taxon>Haemosporida</taxon>
        <taxon>Plasmodiidae</taxon>
        <taxon>Plasmodium</taxon>
        <taxon>Plasmodium (Vinckeia)</taxon>
    </lineage>
</organism>
<dbReference type="Gene3D" id="3.30.160.20">
    <property type="match status" value="1"/>
</dbReference>